<comment type="caution">
    <text evidence="2">The sequence shown here is derived from an EMBL/GenBank/DDBJ whole genome shotgun (WGS) entry which is preliminary data.</text>
</comment>
<keyword evidence="3" id="KW-1185">Reference proteome</keyword>
<evidence type="ECO:0000313" key="2">
    <source>
        <dbReference type="EMBL" id="KHE41833.1"/>
    </source>
</evidence>
<gene>
    <name evidence="2" type="ORF">LG35_07440</name>
</gene>
<feature type="region of interest" description="Disordered" evidence="1">
    <location>
        <begin position="39"/>
        <end position="67"/>
    </location>
</feature>
<dbReference type="Proteomes" id="UP000030889">
    <property type="component" value="Unassembled WGS sequence"/>
</dbReference>
<name>A0ABR4YJ37_9BACT</name>
<evidence type="ECO:0000256" key="1">
    <source>
        <dbReference type="SAM" id="MobiDB-lite"/>
    </source>
</evidence>
<dbReference type="EMBL" id="JRGF01000008">
    <property type="protein sequence ID" value="KHE41833.1"/>
    <property type="molecule type" value="Genomic_DNA"/>
</dbReference>
<sequence>MPPETPAAYFRPQLLHAERNGENFRRHGLPVVSALLPAADTAPMPAEEHTEQRQKTSAPLRGTDADE</sequence>
<protein>
    <submittedName>
        <fullName evidence="2">Uncharacterized protein</fullName>
    </submittedName>
</protein>
<organism evidence="2 3">
    <name type="scientific">Alistipes inops</name>
    <dbReference type="NCBI Taxonomy" id="1501391"/>
    <lineage>
        <taxon>Bacteria</taxon>
        <taxon>Pseudomonadati</taxon>
        <taxon>Bacteroidota</taxon>
        <taxon>Bacteroidia</taxon>
        <taxon>Bacteroidales</taxon>
        <taxon>Rikenellaceae</taxon>
        <taxon>Alistipes</taxon>
    </lineage>
</organism>
<reference evidence="2 3" key="1">
    <citation type="submission" date="2014-09" db="EMBL/GenBank/DDBJ databases">
        <title>Alistipes sp. 627, sp. nov., a novel member of the family Rikenellaceae isolated from human faeces.</title>
        <authorList>
            <person name="Shkoporov A.N."/>
            <person name="Chaplin A.V."/>
            <person name="Motuzova O.V."/>
            <person name="Kafarskaia L.I."/>
            <person name="Khokhlova E.V."/>
            <person name="Efimov B.A."/>
        </authorList>
    </citation>
    <scope>NUCLEOTIDE SEQUENCE [LARGE SCALE GENOMIC DNA]</scope>
    <source>
        <strain evidence="2 3">627</strain>
    </source>
</reference>
<proteinExistence type="predicted"/>
<accession>A0ABR4YJ37</accession>
<evidence type="ECO:0000313" key="3">
    <source>
        <dbReference type="Proteomes" id="UP000030889"/>
    </source>
</evidence>